<evidence type="ECO:0000256" key="1">
    <source>
        <dbReference type="ARBA" id="ARBA00001946"/>
    </source>
</evidence>
<feature type="domain" description="Alpha-D-phosphohexomutase alpha/beta/alpha" evidence="9">
    <location>
        <begin position="177"/>
        <end position="273"/>
    </location>
</feature>
<dbReference type="EMBL" id="JAQQKW010000002">
    <property type="protein sequence ID" value="MDC7693303.1"/>
    <property type="molecule type" value="Genomic_DNA"/>
</dbReference>
<keyword evidence="5" id="KW-0460">Magnesium</keyword>
<dbReference type="InterPro" id="IPR005844">
    <property type="entry name" value="A-D-PHexomutase_a/b/a-I"/>
</dbReference>
<comment type="similarity">
    <text evidence="2">Belongs to the phosphohexose mutase family.</text>
</comment>
<reference evidence="11 12" key="1">
    <citation type="submission" date="2023-01" db="EMBL/GenBank/DDBJ databases">
        <title>Novel species of the genus Asticcacaulis isolated from rivers.</title>
        <authorList>
            <person name="Lu H."/>
        </authorList>
    </citation>
    <scope>NUCLEOTIDE SEQUENCE [LARGE SCALE GENOMIC DNA]</scope>
    <source>
        <strain evidence="11 12">DXS10W</strain>
    </source>
</reference>
<sequence>MTVLLPRTDLVPNTYEFETEAFVKTTGFREYDARWLFGKEINLLGIQALGLGLGTYVQERDVKPRIVVGHDFRSYSINIKNALIIGLVQAGCEVLDIGLCLSPIAYFAQFDLDAPCVAMVTASHNENGWTGVKMGCQAPLTFGPDEMTRLKEIVMTGTGVTRPGGTLELVKGVQERYLADVASKAQLKRKLKVVCACGNGTAGAFAPQALRAMGAEVIEMDCDLDATFPKYNPNPEDHEMLVEMAKAVKQHGADLALGFDGDGDRCGVVDNTGEEIFADKIGLLLARDLSDIYPNATFIVDVKSTGLYKTDEILKKNGATTVYWKTGHSYIKRKTSELNALAGFEKSGHFFLNKPIGLGYDDGLVAAAAVLAMLDRNPDKSLSDLKDSLPVAYTSLTMSPKCGDEVKYEVLEKIVQEYVDLHAAGGEILGRKIVEVITVNGARVHLEDGSWVLVRASSNKPELVVVVESLRSADDMRDLFRKEIKPRLANHPEVGAFNQEI</sequence>
<dbReference type="PRINTS" id="PR00509">
    <property type="entry name" value="PGMPMM"/>
</dbReference>
<evidence type="ECO:0000259" key="10">
    <source>
        <dbReference type="Pfam" id="PF02880"/>
    </source>
</evidence>
<dbReference type="PANTHER" id="PTHR43771">
    <property type="entry name" value="PHOSPHOMANNOMUTASE"/>
    <property type="match status" value="1"/>
</dbReference>
<evidence type="ECO:0000259" key="9">
    <source>
        <dbReference type="Pfam" id="PF02879"/>
    </source>
</evidence>
<dbReference type="InterPro" id="IPR005841">
    <property type="entry name" value="Alpha-D-phosphohexomutase_SF"/>
</dbReference>
<dbReference type="Pfam" id="PF02878">
    <property type="entry name" value="PGM_PMM_I"/>
    <property type="match status" value="1"/>
</dbReference>
<keyword evidence="3" id="KW-0597">Phosphoprotein</keyword>
<evidence type="ECO:0000259" key="7">
    <source>
        <dbReference type="Pfam" id="PF00408"/>
    </source>
</evidence>
<evidence type="ECO:0000256" key="2">
    <source>
        <dbReference type="ARBA" id="ARBA00010231"/>
    </source>
</evidence>
<evidence type="ECO:0000256" key="6">
    <source>
        <dbReference type="ARBA" id="ARBA00023235"/>
    </source>
</evidence>
<comment type="cofactor">
    <cofactor evidence="1">
        <name>Mg(2+)</name>
        <dbReference type="ChEBI" id="CHEBI:18420"/>
    </cofactor>
</comment>
<dbReference type="Pfam" id="PF02879">
    <property type="entry name" value="PGM_PMM_II"/>
    <property type="match status" value="1"/>
</dbReference>
<name>A0ABT5IAU4_9CAUL</name>
<dbReference type="SUPFAM" id="SSF55957">
    <property type="entry name" value="Phosphoglucomutase, C-terminal domain"/>
    <property type="match status" value="1"/>
</dbReference>
<dbReference type="Gene3D" id="3.30.310.50">
    <property type="entry name" value="Alpha-D-phosphohexomutase, C-terminal domain"/>
    <property type="match status" value="1"/>
</dbReference>
<evidence type="ECO:0000256" key="4">
    <source>
        <dbReference type="ARBA" id="ARBA00022723"/>
    </source>
</evidence>
<dbReference type="Pfam" id="PF00408">
    <property type="entry name" value="PGM_PMM_IV"/>
    <property type="match status" value="1"/>
</dbReference>
<feature type="domain" description="Alpha-D-phosphohexomutase alpha/beta/alpha" evidence="8">
    <location>
        <begin position="27"/>
        <end position="155"/>
    </location>
</feature>
<dbReference type="InterPro" id="IPR005846">
    <property type="entry name" value="A-D-PHexomutase_a/b/a-III"/>
</dbReference>
<dbReference type="InterPro" id="IPR016055">
    <property type="entry name" value="A-D-PHexomutase_a/b/a-I/II/III"/>
</dbReference>
<dbReference type="Proteomes" id="UP001216595">
    <property type="component" value="Unassembled WGS sequence"/>
</dbReference>
<dbReference type="InterPro" id="IPR036900">
    <property type="entry name" value="A-D-PHexomutase_C_sf"/>
</dbReference>
<evidence type="ECO:0000256" key="5">
    <source>
        <dbReference type="ARBA" id="ARBA00022842"/>
    </source>
</evidence>
<dbReference type="PANTHER" id="PTHR43771:SF2">
    <property type="entry name" value="PHOSPHOMANNOMUTASE_PHOSPHOGLUCOMUTASE"/>
    <property type="match status" value="1"/>
</dbReference>
<comment type="caution">
    <text evidence="11">The sequence shown here is derived from an EMBL/GenBank/DDBJ whole genome shotgun (WGS) entry which is preliminary data.</text>
</comment>
<keyword evidence="6" id="KW-0413">Isomerase</keyword>
<feature type="domain" description="Alpha-D-phosphohexomutase alpha/beta/alpha" evidence="10">
    <location>
        <begin position="279"/>
        <end position="390"/>
    </location>
</feature>
<dbReference type="Gene3D" id="3.40.120.10">
    <property type="entry name" value="Alpha-D-Glucose-1,6-Bisphosphate, subunit A, domain 3"/>
    <property type="match status" value="3"/>
</dbReference>
<dbReference type="SUPFAM" id="SSF53738">
    <property type="entry name" value="Phosphoglucomutase, first 3 domains"/>
    <property type="match status" value="3"/>
</dbReference>
<organism evidence="11 12">
    <name type="scientific">Asticcacaulis currens</name>
    <dbReference type="NCBI Taxonomy" id="2984210"/>
    <lineage>
        <taxon>Bacteria</taxon>
        <taxon>Pseudomonadati</taxon>
        <taxon>Pseudomonadota</taxon>
        <taxon>Alphaproteobacteria</taxon>
        <taxon>Caulobacterales</taxon>
        <taxon>Caulobacteraceae</taxon>
        <taxon>Asticcacaulis</taxon>
    </lineage>
</organism>
<feature type="domain" description="Alpha-D-phosphohexomutase C-terminal" evidence="7">
    <location>
        <begin position="432"/>
        <end position="480"/>
    </location>
</feature>
<evidence type="ECO:0000256" key="3">
    <source>
        <dbReference type="ARBA" id="ARBA00022553"/>
    </source>
</evidence>
<dbReference type="RefSeq" id="WP_272740073.1">
    <property type="nucleotide sequence ID" value="NZ_JAQQKW010000002.1"/>
</dbReference>
<evidence type="ECO:0000313" key="12">
    <source>
        <dbReference type="Proteomes" id="UP001216595"/>
    </source>
</evidence>
<dbReference type="InterPro" id="IPR005845">
    <property type="entry name" value="A-D-PHexomutase_a/b/a-II"/>
</dbReference>
<evidence type="ECO:0000313" key="11">
    <source>
        <dbReference type="EMBL" id="MDC7693303.1"/>
    </source>
</evidence>
<keyword evidence="4" id="KW-0479">Metal-binding</keyword>
<protein>
    <submittedName>
        <fullName evidence="11">Phosphomannomutase/phosphoglucomutase</fullName>
    </submittedName>
</protein>
<dbReference type="InterPro" id="IPR005843">
    <property type="entry name" value="A-D-PHexomutase_C"/>
</dbReference>
<keyword evidence="12" id="KW-1185">Reference proteome</keyword>
<gene>
    <name evidence="11" type="ORF">PQU94_03290</name>
</gene>
<dbReference type="Pfam" id="PF02880">
    <property type="entry name" value="PGM_PMM_III"/>
    <property type="match status" value="1"/>
</dbReference>
<proteinExistence type="inferred from homology"/>
<dbReference type="CDD" id="cd03089">
    <property type="entry name" value="PMM_PGM"/>
    <property type="match status" value="1"/>
</dbReference>
<accession>A0ABT5IAU4</accession>
<evidence type="ECO:0000259" key="8">
    <source>
        <dbReference type="Pfam" id="PF02878"/>
    </source>
</evidence>